<protein>
    <submittedName>
        <fullName evidence="2">Response regulator receiver protein</fullName>
    </submittedName>
</protein>
<feature type="domain" description="Response regulatory" evidence="1">
    <location>
        <begin position="5"/>
        <end position="133"/>
    </location>
</feature>
<dbReference type="AlphaFoldDB" id="A0A3B0YCZ0"/>
<dbReference type="SMART" id="SM00448">
    <property type="entry name" value="REC"/>
    <property type="match status" value="1"/>
</dbReference>
<proteinExistence type="predicted"/>
<dbReference type="CDD" id="cd17557">
    <property type="entry name" value="REC_Rcp-like"/>
    <property type="match status" value="1"/>
</dbReference>
<dbReference type="InterPro" id="IPR001789">
    <property type="entry name" value="Sig_transdc_resp-reg_receiver"/>
</dbReference>
<dbReference type="GO" id="GO:0000160">
    <property type="term" value="P:phosphorelay signal transduction system"/>
    <property type="evidence" value="ECO:0007669"/>
    <property type="project" value="InterPro"/>
</dbReference>
<reference evidence="2" key="1">
    <citation type="submission" date="2018-06" db="EMBL/GenBank/DDBJ databases">
        <authorList>
            <person name="Zhirakovskaya E."/>
        </authorList>
    </citation>
    <scope>NUCLEOTIDE SEQUENCE</scope>
</reference>
<dbReference type="Pfam" id="PF00072">
    <property type="entry name" value="Response_reg"/>
    <property type="match status" value="1"/>
</dbReference>
<dbReference type="Gene3D" id="3.40.50.2300">
    <property type="match status" value="1"/>
</dbReference>
<dbReference type="InterPro" id="IPR052893">
    <property type="entry name" value="TCS_response_regulator"/>
</dbReference>
<gene>
    <name evidence="2" type="ORF">MNBD_GAMMA09-3901</name>
</gene>
<organism evidence="2">
    <name type="scientific">hydrothermal vent metagenome</name>
    <dbReference type="NCBI Taxonomy" id="652676"/>
    <lineage>
        <taxon>unclassified sequences</taxon>
        <taxon>metagenomes</taxon>
        <taxon>ecological metagenomes</taxon>
    </lineage>
</organism>
<dbReference type="PANTHER" id="PTHR44520">
    <property type="entry name" value="RESPONSE REGULATOR RCP1-RELATED"/>
    <property type="match status" value="1"/>
</dbReference>
<evidence type="ECO:0000313" key="2">
    <source>
        <dbReference type="EMBL" id="VAW66584.1"/>
    </source>
</evidence>
<dbReference type="EMBL" id="UOFI01000083">
    <property type="protein sequence ID" value="VAW66584.1"/>
    <property type="molecule type" value="Genomic_DNA"/>
</dbReference>
<name>A0A3B0YCZ0_9ZZZZ</name>
<dbReference type="PROSITE" id="PS50110">
    <property type="entry name" value="RESPONSE_REGULATORY"/>
    <property type="match status" value="1"/>
</dbReference>
<dbReference type="PANTHER" id="PTHR44520:SF1">
    <property type="entry name" value="TWO-COMPONENT SYSTEM REGULATORY PROTEIN"/>
    <property type="match status" value="1"/>
</dbReference>
<dbReference type="SUPFAM" id="SSF52172">
    <property type="entry name" value="CheY-like"/>
    <property type="match status" value="1"/>
</dbReference>
<evidence type="ECO:0000259" key="1">
    <source>
        <dbReference type="PROSITE" id="PS50110"/>
    </source>
</evidence>
<sequence>MDNKIILLVEDNPDDEALTLRALKKNNIANEVIVTRDGIEALEFLFAEGQYADRDTSQAPEVILLDLKLPKLDGHEVLKRLRADPRTKHLPVVMLTTSSEEQDIFDSYEYGANSYIRKPVDFEQFMESIKQLGMYWLVMNIAG</sequence>
<accession>A0A3B0YCZ0</accession>
<dbReference type="InterPro" id="IPR011006">
    <property type="entry name" value="CheY-like_superfamily"/>
</dbReference>